<dbReference type="eggNOG" id="ENOG502RX74">
    <property type="taxonomic scope" value="Eukaryota"/>
</dbReference>
<dbReference type="HOGENOM" id="CLU_044729_0_0_1"/>
<dbReference type="KEGG" id="mbe:MBM_03613"/>
<gene>
    <name evidence="4" type="ORF">MBM_03613</name>
</gene>
<reference evidence="4 5" key="1">
    <citation type="journal article" date="2012" name="BMC Genomics">
        <title>Sequencing the genome of Marssonina brunnea reveals fungus-poplar co-evolution.</title>
        <authorList>
            <person name="Zhu S."/>
            <person name="Cao Y.-Z."/>
            <person name="Jiang C."/>
            <person name="Tan B.-Y."/>
            <person name="Wang Z."/>
            <person name="Feng S."/>
            <person name="Zhang L."/>
            <person name="Su X.-H."/>
            <person name="Brejova B."/>
            <person name="Vinar T."/>
            <person name="Xu M."/>
            <person name="Wang M.-X."/>
            <person name="Zhang S.-G."/>
            <person name="Huang M.-R."/>
            <person name="Wu R."/>
            <person name="Zhou Y."/>
        </authorList>
    </citation>
    <scope>NUCLEOTIDE SEQUENCE [LARGE SCALE GENOMIC DNA]</scope>
    <source>
        <strain evidence="4 5">MB_m1</strain>
    </source>
</reference>
<keyword evidence="5" id="KW-1185">Reference proteome</keyword>
<evidence type="ECO:0000256" key="2">
    <source>
        <dbReference type="SAM" id="SignalP"/>
    </source>
</evidence>
<feature type="domain" description="DUF1996" evidence="3">
    <location>
        <begin position="35"/>
        <end position="249"/>
    </location>
</feature>
<feature type="chain" id="PRO_5003855034" evidence="2">
    <location>
        <begin position="20"/>
        <end position="323"/>
    </location>
</feature>
<dbReference type="Proteomes" id="UP000006753">
    <property type="component" value="Unassembled WGS sequence"/>
</dbReference>
<protein>
    <submittedName>
        <fullName evidence="4">Short-chain dehydrogenase/reductase</fullName>
    </submittedName>
</protein>
<sequence>MSSLFFATVGLQLASTVQAYTQVNIMSAFMTKNIDPIVFPGEYSKSHLHSFFGSDAVTANTKTSAELQKGCTNAENPNDLSVYWVPTPLYTTDNGKTYKPMPMFRFSAYYNLGETPAEVPIPQNLKMLAGKATARSEGEMIAGAQSSWACETSGGKSLDANGFPSSTCGTHLQQLLYFPQCVNTETLETGYKNKRGGSCPPGMKSMPQLRFSIRWDVRKVLPGGWSGTAPFKLACGPAWCSHGDFINGWTQETAEKMVETSRAKFEYSSVNGALGKDGDKPKCKASDAEPSKGTSDYAESVAAMSKRDVMTWGWSSKSRMVRN</sequence>
<feature type="region of interest" description="Disordered" evidence="1">
    <location>
        <begin position="277"/>
        <end position="299"/>
    </location>
</feature>
<dbReference type="PANTHER" id="PTHR43662:SF12">
    <property type="entry name" value="DUF1996 DOMAIN-CONTAINING PROTEIN-RELATED"/>
    <property type="match status" value="1"/>
</dbReference>
<dbReference type="EMBL" id="JH921434">
    <property type="protein sequence ID" value="EKD17841.1"/>
    <property type="molecule type" value="Genomic_DNA"/>
</dbReference>
<dbReference type="OMA" id="VMRFSAY"/>
<organism evidence="4 5">
    <name type="scientific">Marssonina brunnea f. sp. multigermtubi (strain MB_m1)</name>
    <name type="common">Marssonina leaf spot fungus</name>
    <dbReference type="NCBI Taxonomy" id="1072389"/>
    <lineage>
        <taxon>Eukaryota</taxon>
        <taxon>Fungi</taxon>
        <taxon>Dikarya</taxon>
        <taxon>Ascomycota</taxon>
        <taxon>Pezizomycotina</taxon>
        <taxon>Leotiomycetes</taxon>
        <taxon>Helotiales</taxon>
        <taxon>Drepanopezizaceae</taxon>
        <taxon>Drepanopeziza</taxon>
    </lineage>
</organism>
<feature type="signal peptide" evidence="2">
    <location>
        <begin position="1"/>
        <end position="19"/>
    </location>
</feature>
<dbReference type="InterPro" id="IPR018535">
    <property type="entry name" value="DUF1996"/>
</dbReference>
<feature type="compositionally biased region" description="Basic and acidic residues" evidence="1">
    <location>
        <begin position="277"/>
        <end position="290"/>
    </location>
</feature>
<dbReference type="Pfam" id="PF09362">
    <property type="entry name" value="DUF1996"/>
    <property type="match status" value="1"/>
</dbReference>
<dbReference type="OrthoDB" id="74764at2759"/>
<accession>K1WXS4</accession>
<proteinExistence type="predicted"/>
<dbReference type="PANTHER" id="PTHR43662">
    <property type="match status" value="1"/>
</dbReference>
<evidence type="ECO:0000259" key="3">
    <source>
        <dbReference type="Pfam" id="PF09362"/>
    </source>
</evidence>
<keyword evidence="2" id="KW-0732">Signal</keyword>
<dbReference type="AlphaFoldDB" id="K1WXS4"/>
<dbReference type="GeneID" id="18759548"/>
<dbReference type="InParanoid" id="K1WXS4"/>
<dbReference type="RefSeq" id="XP_007291502.1">
    <property type="nucleotide sequence ID" value="XM_007291440.1"/>
</dbReference>
<evidence type="ECO:0000313" key="4">
    <source>
        <dbReference type="EMBL" id="EKD17841.1"/>
    </source>
</evidence>
<name>K1WXS4_MARBU</name>
<evidence type="ECO:0000313" key="5">
    <source>
        <dbReference type="Proteomes" id="UP000006753"/>
    </source>
</evidence>
<evidence type="ECO:0000256" key="1">
    <source>
        <dbReference type="SAM" id="MobiDB-lite"/>
    </source>
</evidence>